<feature type="domain" description="Rho-GAP" evidence="5">
    <location>
        <begin position="1113"/>
        <end position="1305"/>
    </location>
</feature>
<feature type="compositionally biased region" description="Pro residues" evidence="2">
    <location>
        <begin position="305"/>
        <end position="316"/>
    </location>
</feature>
<dbReference type="PROSITE" id="PS50003">
    <property type="entry name" value="PH_DOMAIN"/>
    <property type="match status" value="1"/>
</dbReference>
<feature type="region of interest" description="Disordered" evidence="2">
    <location>
        <begin position="790"/>
        <end position="836"/>
    </location>
</feature>
<feature type="compositionally biased region" description="Polar residues" evidence="2">
    <location>
        <begin position="104"/>
        <end position="126"/>
    </location>
</feature>
<evidence type="ECO:0000313" key="6">
    <source>
        <dbReference type="EMBL" id="CAF1437119.1"/>
    </source>
</evidence>
<dbReference type="Pfam" id="PF17820">
    <property type="entry name" value="PDZ_6"/>
    <property type="match status" value="1"/>
</dbReference>
<dbReference type="InterPro" id="IPR001849">
    <property type="entry name" value="PH_domain"/>
</dbReference>
<evidence type="ECO:0000259" key="4">
    <source>
        <dbReference type="PROSITE" id="PS50106"/>
    </source>
</evidence>
<dbReference type="InterPro" id="IPR036034">
    <property type="entry name" value="PDZ_sf"/>
</dbReference>
<feature type="compositionally biased region" description="Polar residues" evidence="2">
    <location>
        <begin position="958"/>
        <end position="982"/>
    </location>
</feature>
<dbReference type="Gene3D" id="1.10.555.10">
    <property type="entry name" value="Rho GTPase activation protein"/>
    <property type="match status" value="1"/>
</dbReference>
<dbReference type="Pfam" id="PF15410">
    <property type="entry name" value="PH_9"/>
    <property type="match status" value="1"/>
</dbReference>
<feature type="compositionally biased region" description="Low complexity" evidence="2">
    <location>
        <begin position="799"/>
        <end position="819"/>
    </location>
</feature>
<sequence length="1544" mass="173862">MKKTKKLIIPRSSDYSGGGFGFTLRHFVIYPPSVSVNDILRASYSVVIDEHQQKQLEGGGGGGGGGTTSSSSIVSSGILSSSSGSRIHHQGEQQRSSSSLSSSTIKTVGNDNIQDDGTTVSTNPNQNLQSMDTIFVKEVRPDGPAYAAGLRQGDQILTVNDQSINGKTYSQVIALIQNAPTDLILNIIPKEDDTRTVNCSENLYQNLNTNETRLKPIQYSHTTSYRPSTPIMSNNTIEQKLRNLQINLAQGRTQEELAQIGIYFPPPTAPTSSATPQQQQQNAFSNYIDSVHRALDSTKQQEPSLTPPPPLPPPPQQQQSKGDSTAAYYESPYHNDYIPHDYKRAPPSFQINFNQPPEQRNYLNPNTGLSLPPNILRPPVVPPRQSIPVINAPLNTYVNNPSNRFPIANVPSAEEWSRTNLYSPPMIESHEELKTPSSDSQTTETPSQIASNEKSPINENDMKTEFVNFRRKQFETGTVENIVHDSQRDSKTKKYSEKKKYETEWNRLTAVADVESVMERASHFEDIDPDKFARLKSKLPTSPPAHDNLNLQENFTYDTNQNQFYDSQPQFKILKPTTRQSSMDLSSSLPIPRVGELNSIEFNFDPRYMIQQVRTNPSQSTPSSHYNPLASTDSSRYLLENYSNNSASRNGVNLIRQQSYISAVRSNNQSEQPDFVTQFGSPPTSEQDMKQRQPSYLMNNDQRLPTNRGGYIPTNFNTQSLARPANTYDMLQEQKLRSSSHHQTQAIKKLKHFFARPANTYDMLQEQKLRSSSHHQTQAIKKLKHFFGENTHENDHRPSLSQSPLSPQSSSGGRSKSGSFFDGSTLDGTTSNTRESIPLTTLTDNLEASKEGILYCKTVLKEGRRAADRSWRGAWAVLRRGALFLGKEKKHGLLIPLSCDSFPINLENADVELASDYIKKPRVFKLTTSNQSEFLFQAPDIQSLNEWLDVINENCLQSESGQDNQQNTTNIKENNQRINTRSLPPIPPNHHHEHENVEQRKSSSKSKISLRSPSLKRSPSLRFRKSQKSAITQPAQSISSISGTNSPPNDVNVTSPRRSFVKSIVKKGLRTLKSSSSLLTSQMSGQIYDESSGESLTSSTGVGTLSQGVNFGIELEECETSSISRYIPIVVEILTRLVELRGINYQGIYRHAGGLTAVNWLVNELDKGAEKIDFNSEKWYDVKAVASTLKTFFAKLPDSLLSSKMSSLCVESSRIENHCDRLVELKRLLVQLDDYRFETLKYLCAHFRRVSSKCEINKIDARNLAIIFGPTLIWDSKASLQSNLVDNPEKIRIVESFILYYEWFFDNNSYDSIPVEINPQMPRLPPIISHGPIDPETLITNETKPSEIIQHIVRAAKRRWSSPILLENLSSLNSSTTNTTNDQQTSKPINISVKRNRRREKFDRCYSFDLLSSTNQENDEIISSKSTDSALYSMSDKSCRIFKHLFNNFLSSSKSKILIPNNLSTPCLLNNENEKHFFEKTSLLKSKLIQREQILENYQQQIHHVDQQLVLFKKSLKEDSSFSCSSSLHSLPPCYSSLYALELL</sequence>
<dbReference type="SMART" id="SM00228">
    <property type="entry name" value="PDZ"/>
    <property type="match status" value="1"/>
</dbReference>
<dbReference type="InterPro" id="IPR041489">
    <property type="entry name" value="PDZ_6"/>
</dbReference>
<evidence type="ECO:0000259" key="3">
    <source>
        <dbReference type="PROSITE" id="PS50003"/>
    </source>
</evidence>
<proteinExistence type="predicted"/>
<name>A0A815NNZ2_9BILA</name>
<accession>A0A815NNZ2</accession>
<feature type="compositionally biased region" description="Basic and acidic residues" evidence="2">
    <location>
        <begin position="990"/>
        <end position="1001"/>
    </location>
</feature>
<feature type="compositionally biased region" description="Polar residues" evidence="2">
    <location>
        <begin position="435"/>
        <end position="455"/>
    </location>
</feature>
<dbReference type="GO" id="GO:0005543">
    <property type="term" value="F:phospholipid binding"/>
    <property type="evidence" value="ECO:0007669"/>
    <property type="project" value="InterPro"/>
</dbReference>
<dbReference type="GO" id="GO:0005096">
    <property type="term" value="F:GTPase activator activity"/>
    <property type="evidence" value="ECO:0007669"/>
    <property type="project" value="UniProtKB-KW"/>
</dbReference>
<dbReference type="Proteomes" id="UP000663845">
    <property type="component" value="Unassembled WGS sequence"/>
</dbReference>
<keyword evidence="1" id="KW-0343">GTPase activation</keyword>
<dbReference type="InterPro" id="IPR001605">
    <property type="entry name" value="PH_dom-spectrin-type"/>
</dbReference>
<dbReference type="PRINTS" id="PR00683">
    <property type="entry name" value="SPECTRINPH"/>
</dbReference>
<dbReference type="PROSITE" id="PS50106">
    <property type="entry name" value="PDZ"/>
    <property type="match status" value="1"/>
</dbReference>
<gene>
    <name evidence="6" type="ORF">JYZ213_LOCUS39910</name>
</gene>
<dbReference type="InterPro" id="IPR000198">
    <property type="entry name" value="RhoGAP_dom"/>
</dbReference>
<feature type="compositionally biased region" description="Low complexity" evidence="2">
    <location>
        <begin position="68"/>
        <end position="85"/>
    </location>
</feature>
<feature type="region of interest" description="Disordered" evidence="2">
    <location>
        <begin position="430"/>
        <end position="455"/>
    </location>
</feature>
<dbReference type="Pfam" id="PF00620">
    <property type="entry name" value="RhoGAP"/>
    <property type="match status" value="1"/>
</dbReference>
<feature type="compositionally biased region" description="Polar residues" evidence="2">
    <location>
        <begin position="678"/>
        <end position="694"/>
    </location>
</feature>
<feature type="domain" description="PDZ" evidence="4">
    <location>
        <begin position="117"/>
        <end position="191"/>
    </location>
</feature>
<feature type="region of interest" description="Disordered" evidence="2">
    <location>
        <begin position="55"/>
        <end position="126"/>
    </location>
</feature>
<reference evidence="6" key="1">
    <citation type="submission" date="2021-02" db="EMBL/GenBank/DDBJ databases">
        <authorList>
            <person name="Nowell W R."/>
        </authorList>
    </citation>
    <scope>NUCLEOTIDE SEQUENCE</scope>
</reference>
<evidence type="ECO:0000259" key="5">
    <source>
        <dbReference type="PROSITE" id="PS50238"/>
    </source>
</evidence>
<feature type="compositionally biased region" description="Low complexity" evidence="2">
    <location>
        <begin position="1005"/>
        <end position="1021"/>
    </location>
</feature>
<dbReference type="PANTHER" id="PTHR23175">
    <property type="entry name" value="PDZ DOMAIN-CONTAINING PROTEIN"/>
    <property type="match status" value="1"/>
</dbReference>
<dbReference type="Gene3D" id="2.30.42.10">
    <property type="match status" value="1"/>
</dbReference>
<organism evidence="6 7">
    <name type="scientific">Adineta steineri</name>
    <dbReference type="NCBI Taxonomy" id="433720"/>
    <lineage>
        <taxon>Eukaryota</taxon>
        <taxon>Metazoa</taxon>
        <taxon>Spiralia</taxon>
        <taxon>Gnathifera</taxon>
        <taxon>Rotifera</taxon>
        <taxon>Eurotatoria</taxon>
        <taxon>Bdelloidea</taxon>
        <taxon>Adinetida</taxon>
        <taxon>Adinetidae</taxon>
        <taxon>Adineta</taxon>
    </lineage>
</organism>
<feature type="region of interest" description="Disordered" evidence="2">
    <location>
        <begin position="958"/>
        <end position="1055"/>
    </location>
</feature>
<dbReference type="SUPFAM" id="SSF50729">
    <property type="entry name" value="PH domain-like"/>
    <property type="match status" value="1"/>
</dbReference>
<dbReference type="SUPFAM" id="SSF50156">
    <property type="entry name" value="PDZ domain-like"/>
    <property type="match status" value="1"/>
</dbReference>
<evidence type="ECO:0000256" key="2">
    <source>
        <dbReference type="SAM" id="MobiDB-lite"/>
    </source>
</evidence>
<dbReference type="EMBL" id="CAJNOG010001371">
    <property type="protein sequence ID" value="CAF1437119.1"/>
    <property type="molecule type" value="Genomic_DNA"/>
</dbReference>
<dbReference type="InterPro" id="IPR008936">
    <property type="entry name" value="Rho_GTPase_activation_prot"/>
</dbReference>
<feature type="region of interest" description="Disordered" evidence="2">
    <location>
        <begin position="296"/>
        <end position="344"/>
    </location>
</feature>
<dbReference type="SMART" id="SM00233">
    <property type="entry name" value="PH"/>
    <property type="match status" value="1"/>
</dbReference>
<feature type="domain" description="PH" evidence="3">
    <location>
        <begin position="847"/>
        <end position="956"/>
    </location>
</feature>
<dbReference type="InterPro" id="IPR011993">
    <property type="entry name" value="PH-like_dom_sf"/>
</dbReference>
<protein>
    <submittedName>
        <fullName evidence="6">Uncharacterized protein</fullName>
    </submittedName>
</protein>
<dbReference type="InterPro" id="IPR041681">
    <property type="entry name" value="PH_9"/>
</dbReference>
<evidence type="ECO:0000256" key="1">
    <source>
        <dbReference type="ARBA" id="ARBA00022468"/>
    </source>
</evidence>
<feature type="compositionally biased region" description="Polar residues" evidence="2">
    <location>
        <begin position="1028"/>
        <end position="1055"/>
    </location>
</feature>
<dbReference type="SMART" id="SM00324">
    <property type="entry name" value="RhoGAP"/>
    <property type="match status" value="1"/>
</dbReference>
<feature type="compositionally biased region" description="Polar residues" evidence="2">
    <location>
        <begin position="826"/>
        <end position="836"/>
    </location>
</feature>
<feature type="compositionally biased region" description="Gly residues" evidence="2">
    <location>
        <begin position="57"/>
        <end position="67"/>
    </location>
</feature>
<dbReference type="SUPFAM" id="SSF48350">
    <property type="entry name" value="GTPase activation domain, GAP"/>
    <property type="match status" value="1"/>
</dbReference>
<dbReference type="PANTHER" id="PTHR23175:SF23">
    <property type="entry name" value="PDZ DOMAIN-CONTAINING PROTEIN"/>
    <property type="match status" value="1"/>
</dbReference>
<dbReference type="GO" id="GO:0007165">
    <property type="term" value="P:signal transduction"/>
    <property type="evidence" value="ECO:0007669"/>
    <property type="project" value="InterPro"/>
</dbReference>
<evidence type="ECO:0000313" key="7">
    <source>
        <dbReference type="Proteomes" id="UP000663845"/>
    </source>
</evidence>
<comment type="caution">
    <text evidence="6">The sequence shown here is derived from an EMBL/GenBank/DDBJ whole genome shotgun (WGS) entry which is preliminary data.</text>
</comment>
<dbReference type="PROSITE" id="PS50238">
    <property type="entry name" value="RHOGAP"/>
    <property type="match status" value="1"/>
</dbReference>
<dbReference type="InterPro" id="IPR001478">
    <property type="entry name" value="PDZ"/>
</dbReference>
<feature type="region of interest" description="Disordered" evidence="2">
    <location>
        <begin position="667"/>
        <end position="694"/>
    </location>
</feature>
<dbReference type="Gene3D" id="2.30.29.30">
    <property type="entry name" value="Pleckstrin-homology domain (PH domain)/Phosphotyrosine-binding domain (PTB)"/>
    <property type="match status" value="1"/>
</dbReference>